<evidence type="ECO:0000313" key="1">
    <source>
        <dbReference type="EMBL" id="CAG8778757.1"/>
    </source>
</evidence>
<organism evidence="1 2">
    <name type="scientific">Cetraspora pellucida</name>
    <dbReference type="NCBI Taxonomy" id="1433469"/>
    <lineage>
        <taxon>Eukaryota</taxon>
        <taxon>Fungi</taxon>
        <taxon>Fungi incertae sedis</taxon>
        <taxon>Mucoromycota</taxon>
        <taxon>Glomeromycotina</taxon>
        <taxon>Glomeromycetes</taxon>
        <taxon>Diversisporales</taxon>
        <taxon>Gigasporaceae</taxon>
        <taxon>Cetraspora</taxon>
    </lineage>
</organism>
<comment type="caution">
    <text evidence="1">The sequence shown here is derived from an EMBL/GenBank/DDBJ whole genome shotgun (WGS) entry which is preliminary data.</text>
</comment>
<evidence type="ECO:0000313" key="2">
    <source>
        <dbReference type="Proteomes" id="UP000789366"/>
    </source>
</evidence>
<gene>
    <name evidence="1" type="ORF">SPELUC_LOCUS16245</name>
</gene>
<sequence>NCGVHFSECWQYNSNQRPTIQCAFKDLNNMDYSDLIDVKEIFTGNNMIIEYNELALESKSLNTTDLIKHCADLYNETVKELELISSTISSLKKANQTSKFYSNSALNILSKASLSSNSTSFENLFLYNLNQLFITQFNIQ</sequence>
<accession>A0ACA9R6R3</accession>
<keyword evidence="2" id="KW-1185">Reference proteome</keyword>
<feature type="non-terminal residue" evidence="1">
    <location>
        <position position="140"/>
    </location>
</feature>
<dbReference type="EMBL" id="CAJVPW010058922">
    <property type="protein sequence ID" value="CAG8778757.1"/>
    <property type="molecule type" value="Genomic_DNA"/>
</dbReference>
<name>A0ACA9R6R3_9GLOM</name>
<proteinExistence type="predicted"/>
<feature type="non-terminal residue" evidence="1">
    <location>
        <position position="1"/>
    </location>
</feature>
<protein>
    <submittedName>
        <fullName evidence="1">7912_t:CDS:1</fullName>
    </submittedName>
</protein>
<reference evidence="1" key="1">
    <citation type="submission" date="2021-06" db="EMBL/GenBank/DDBJ databases">
        <authorList>
            <person name="Kallberg Y."/>
            <person name="Tangrot J."/>
            <person name="Rosling A."/>
        </authorList>
    </citation>
    <scope>NUCLEOTIDE SEQUENCE</scope>
    <source>
        <strain evidence="1">28 12/20/2015</strain>
    </source>
</reference>
<dbReference type="Proteomes" id="UP000789366">
    <property type="component" value="Unassembled WGS sequence"/>
</dbReference>